<protein>
    <submittedName>
        <fullName evidence="2">Uncharacterized protein</fullName>
    </submittedName>
</protein>
<name>A0ABP9SGQ7_9ACTN</name>
<keyword evidence="3" id="KW-1185">Reference proteome</keyword>
<dbReference type="EMBL" id="BAABJQ010000025">
    <property type="protein sequence ID" value="GAA5196023.1"/>
    <property type="molecule type" value="Genomic_DNA"/>
</dbReference>
<keyword evidence="1" id="KW-1133">Transmembrane helix</keyword>
<evidence type="ECO:0000313" key="2">
    <source>
        <dbReference type="EMBL" id="GAA5196023.1"/>
    </source>
</evidence>
<keyword evidence="1" id="KW-0472">Membrane</keyword>
<proteinExistence type="predicted"/>
<organism evidence="2 3">
    <name type="scientific">Rugosimonospora acidiphila</name>
    <dbReference type="NCBI Taxonomy" id="556531"/>
    <lineage>
        <taxon>Bacteria</taxon>
        <taxon>Bacillati</taxon>
        <taxon>Actinomycetota</taxon>
        <taxon>Actinomycetes</taxon>
        <taxon>Micromonosporales</taxon>
        <taxon>Micromonosporaceae</taxon>
        <taxon>Rugosimonospora</taxon>
    </lineage>
</organism>
<comment type="caution">
    <text evidence="2">The sequence shown here is derived from an EMBL/GenBank/DDBJ whole genome shotgun (WGS) entry which is preliminary data.</text>
</comment>
<gene>
    <name evidence="2" type="ORF">GCM10023322_64020</name>
</gene>
<evidence type="ECO:0000313" key="3">
    <source>
        <dbReference type="Proteomes" id="UP001501570"/>
    </source>
</evidence>
<dbReference type="RefSeq" id="WP_345635948.1">
    <property type="nucleotide sequence ID" value="NZ_BAABJQ010000025.1"/>
</dbReference>
<feature type="transmembrane region" description="Helical" evidence="1">
    <location>
        <begin position="40"/>
        <end position="72"/>
    </location>
</feature>
<keyword evidence="1" id="KW-0812">Transmembrane</keyword>
<evidence type="ECO:0000256" key="1">
    <source>
        <dbReference type="SAM" id="Phobius"/>
    </source>
</evidence>
<reference evidence="3" key="1">
    <citation type="journal article" date="2019" name="Int. J. Syst. Evol. Microbiol.">
        <title>The Global Catalogue of Microorganisms (GCM) 10K type strain sequencing project: providing services to taxonomists for standard genome sequencing and annotation.</title>
        <authorList>
            <consortium name="The Broad Institute Genomics Platform"/>
            <consortium name="The Broad Institute Genome Sequencing Center for Infectious Disease"/>
            <person name="Wu L."/>
            <person name="Ma J."/>
        </authorList>
    </citation>
    <scope>NUCLEOTIDE SEQUENCE [LARGE SCALE GENOMIC DNA]</scope>
    <source>
        <strain evidence="3">JCM 18304</strain>
    </source>
</reference>
<sequence>MLLVFFLGILVGSLLGWWGSGRWTSFTASDDGVPAAEGFAAGLVAGFLTIVKSAALIALAIVVFFVLAFLIAPMPHQ</sequence>
<accession>A0ABP9SGQ7</accession>
<dbReference type="Proteomes" id="UP001501570">
    <property type="component" value="Unassembled WGS sequence"/>
</dbReference>